<organism evidence="1 2">
    <name type="scientific">Grifola frondosa</name>
    <name type="common">Maitake</name>
    <name type="synonym">Polyporus frondosus</name>
    <dbReference type="NCBI Taxonomy" id="5627"/>
    <lineage>
        <taxon>Eukaryota</taxon>
        <taxon>Fungi</taxon>
        <taxon>Dikarya</taxon>
        <taxon>Basidiomycota</taxon>
        <taxon>Agaricomycotina</taxon>
        <taxon>Agaricomycetes</taxon>
        <taxon>Polyporales</taxon>
        <taxon>Grifolaceae</taxon>
        <taxon>Grifola</taxon>
    </lineage>
</organism>
<evidence type="ECO:0000313" key="2">
    <source>
        <dbReference type="Proteomes" id="UP000092993"/>
    </source>
</evidence>
<reference evidence="1 2" key="1">
    <citation type="submission" date="2016-03" db="EMBL/GenBank/DDBJ databases">
        <title>Whole genome sequencing of Grifola frondosa 9006-11.</title>
        <authorList>
            <person name="Min B."/>
            <person name="Park H."/>
            <person name="Kim J.-G."/>
            <person name="Cho H."/>
            <person name="Oh Y.-L."/>
            <person name="Kong W.-S."/>
            <person name="Choi I.-G."/>
        </authorList>
    </citation>
    <scope>NUCLEOTIDE SEQUENCE [LARGE SCALE GENOMIC DNA]</scope>
    <source>
        <strain evidence="1 2">9006-11</strain>
    </source>
</reference>
<gene>
    <name evidence="1" type="ORF">A0H81_05014</name>
</gene>
<comment type="caution">
    <text evidence="1">The sequence shown here is derived from an EMBL/GenBank/DDBJ whole genome shotgun (WGS) entry which is preliminary data.</text>
</comment>
<sequence>MWQLERIRDFTAEDVYKVLGISIPWLVVWRICELAARFTTNTMDMCKDVPLVGFLSRFSSKILSMTNSERERILYVCPALSSLHPDATRFGNALRWNQRIYSLQCPSPRRGSIKKTADAHSILQYCDLWTRCRKSVACCTDRRGLSTLLPRTTARVSSRQDAFSLNFAASADTHKRRGRSASYSYRSASP</sequence>
<dbReference type="EMBL" id="LUGG01000004">
    <property type="protein sequence ID" value="OBZ75607.1"/>
    <property type="molecule type" value="Genomic_DNA"/>
</dbReference>
<proteinExistence type="predicted"/>
<name>A0A1C7MG70_GRIFR</name>
<evidence type="ECO:0000313" key="1">
    <source>
        <dbReference type="EMBL" id="OBZ75607.1"/>
    </source>
</evidence>
<protein>
    <submittedName>
        <fullName evidence="1">Uncharacterized protein</fullName>
    </submittedName>
</protein>
<keyword evidence="2" id="KW-1185">Reference proteome</keyword>
<dbReference type="AlphaFoldDB" id="A0A1C7MG70"/>
<dbReference type="Proteomes" id="UP000092993">
    <property type="component" value="Unassembled WGS sequence"/>
</dbReference>
<accession>A0A1C7MG70</accession>
<dbReference type="OrthoDB" id="2658414at2759"/>